<dbReference type="RefSeq" id="WP_148749904.1">
    <property type="nucleotide sequence ID" value="NZ_VSSR01000011.1"/>
</dbReference>
<dbReference type="Gene3D" id="2.30.170.30">
    <property type="entry name" value="ethanolamine ammonia-lyase heavy chain domain like"/>
    <property type="match status" value="1"/>
</dbReference>
<dbReference type="PANTHER" id="PTHR39329">
    <property type="entry name" value="ETHANOLAMINE AMMONIA-LYASE HEAVY CHAIN"/>
    <property type="match status" value="1"/>
</dbReference>
<feature type="binding site" evidence="1">
    <location>
        <position position="296"/>
    </location>
    <ligand>
        <name>adenosylcob(III)alamin</name>
        <dbReference type="ChEBI" id="CHEBI:18408"/>
    </ligand>
</feature>
<keyword evidence="3" id="KW-1185">Reference proteome</keyword>
<dbReference type="InterPro" id="IPR010628">
    <property type="entry name" value="EutB"/>
</dbReference>
<feature type="binding site" evidence="1">
    <location>
        <position position="363"/>
    </location>
    <ligand>
        <name>substrate</name>
    </ligand>
</feature>
<comment type="cofactor">
    <cofactor evidence="1">
        <name>adenosylcob(III)alamin</name>
        <dbReference type="ChEBI" id="CHEBI:18408"/>
    </cofactor>
    <text evidence="1">Binds between the large and small subunits.</text>
</comment>
<comment type="catalytic activity">
    <reaction evidence="1">
        <text>ethanolamine = acetaldehyde + NH4(+)</text>
        <dbReference type="Rhea" id="RHEA:15313"/>
        <dbReference type="ChEBI" id="CHEBI:15343"/>
        <dbReference type="ChEBI" id="CHEBI:28938"/>
        <dbReference type="ChEBI" id="CHEBI:57603"/>
        <dbReference type="EC" id="4.3.1.7"/>
    </reaction>
</comment>
<dbReference type="GO" id="GO:0006520">
    <property type="term" value="P:amino acid metabolic process"/>
    <property type="evidence" value="ECO:0007669"/>
    <property type="project" value="InterPro"/>
</dbReference>
<keyword evidence="1 2" id="KW-0456">Lyase</keyword>
<evidence type="ECO:0000313" key="2">
    <source>
        <dbReference type="EMBL" id="TYL86867.1"/>
    </source>
</evidence>
<dbReference type="GO" id="GO:0046336">
    <property type="term" value="P:ethanolamine catabolic process"/>
    <property type="evidence" value="ECO:0007669"/>
    <property type="project" value="UniProtKB-UniRule"/>
</dbReference>
<dbReference type="GO" id="GO:0005829">
    <property type="term" value="C:cytosol"/>
    <property type="evidence" value="ECO:0007669"/>
    <property type="project" value="TreeGrafter"/>
</dbReference>
<dbReference type="Gene3D" id="1.10.220.70">
    <property type="entry name" value="lyase"/>
    <property type="match status" value="1"/>
</dbReference>
<feature type="binding site" evidence="1">
    <location>
        <begin position="160"/>
        <end position="162"/>
    </location>
    <ligand>
        <name>substrate</name>
    </ligand>
</feature>
<dbReference type="PANTHER" id="PTHR39329:SF1">
    <property type="entry name" value="ETHANOLAMINE AMMONIA-LYASE LARGE SUBUNIT"/>
    <property type="match status" value="1"/>
</dbReference>
<feature type="binding site" evidence="1">
    <location>
        <position position="193"/>
    </location>
    <ligand>
        <name>substrate</name>
    </ligand>
</feature>
<comment type="function">
    <text evidence="1">Catalyzes the deamination of various vicinal amino-alcohols to oxo compounds. Allows this organism to utilize ethanolamine as the sole source of nitrogen and carbon in the presence of vitamin B12.</text>
</comment>
<feature type="binding site" evidence="1">
    <location>
        <position position="288"/>
    </location>
    <ligand>
        <name>substrate</name>
    </ligand>
</feature>
<dbReference type="GO" id="GO:0009350">
    <property type="term" value="C:ethanolamine ammonia-lyase complex"/>
    <property type="evidence" value="ECO:0007669"/>
    <property type="project" value="UniProtKB-UniRule"/>
</dbReference>
<accession>A0A5S4X1S1</accession>
<comment type="subunit">
    <text evidence="1">The basic unit is a heterodimer which dimerizes to form tetramers. The heterotetramers trimerize; 6 large subunits form a core ring with 6 small subunits projecting outwards.</text>
</comment>
<protein>
    <recommendedName>
        <fullName evidence="1">Ethanolamine ammonia-lyase large subunit</fullName>
        <shortName evidence="1">EAL large subunit</shortName>
        <ecNumber evidence="1">4.3.1.7</ecNumber>
    </recommendedName>
</protein>
<organism evidence="2 3">
    <name type="scientific">Bradyrhizobium cytisi</name>
    <dbReference type="NCBI Taxonomy" id="515489"/>
    <lineage>
        <taxon>Bacteria</taxon>
        <taxon>Pseudomonadati</taxon>
        <taxon>Pseudomonadota</taxon>
        <taxon>Alphaproteobacteria</taxon>
        <taxon>Hyphomicrobiales</taxon>
        <taxon>Nitrobacteraceae</taxon>
        <taxon>Bradyrhizobium</taxon>
    </lineage>
</organism>
<sequence length="465" mass="49806">MCYHTTINGTRWTFHDLKTLLAKASPARSGDVLAGVAAQSAIERVAAQMALADLPLKTFLNIDLVPYEEDEVSRLIHDSHDLTAFEPVSHLTVGGFREWLLDTRTTTSHLAALAPGLTPEMAAAVSKIMRAQDLIVVAAKCSVITAFRNTIGLAGRLSTRLQPNHPTDDSRGIAASLLDGLLFGVGDAVIGVNPATDSLQDYVRIVSLLDNVRERLEVPTQTCCLGHVTTAIQAINLGAPVDLVFQSIAGSEKANRGFGISLSLLAEANDAALSLARGTVGRNVMYFETGQGSALSADAHFGIDQQTMEARAYAIARRFKPLLVNTVVGFIGPEYLYNGKEITRAGLEDHFCGKLLGVPMGCDVCYTNHAEADQDDMDALLTLLTAAGVTFVIAVPGADDVMLNYQSLAFHDILYVRQTLGRRCAPEFEDWLQRTGLADVDGRLLEKAASGAIGPAIALIETMEA</sequence>
<comment type="pathway">
    <text evidence="1">Amine and polyamine degradation; ethanolamine degradation.</text>
</comment>
<dbReference type="GO" id="GO:0031419">
    <property type="term" value="F:cobalamin binding"/>
    <property type="evidence" value="ECO:0007669"/>
    <property type="project" value="UniProtKB-UniRule"/>
</dbReference>
<comment type="subcellular location">
    <subcellularLocation>
        <location evidence="1">Bacterial microcompartment</location>
    </subcellularLocation>
</comment>
<dbReference type="Gene3D" id="3.20.20.70">
    <property type="entry name" value="Aldolase class I"/>
    <property type="match status" value="1"/>
</dbReference>
<feature type="binding site" evidence="1">
    <location>
        <position position="402"/>
    </location>
    <ligand>
        <name>adenosylcob(III)alamin</name>
        <dbReference type="ChEBI" id="CHEBI:18408"/>
    </ligand>
</feature>
<keyword evidence="1" id="KW-0846">Cobalamin</keyword>
<evidence type="ECO:0000313" key="3">
    <source>
        <dbReference type="Proteomes" id="UP000324853"/>
    </source>
</evidence>
<dbReference type="HAMAP" id="MF_00861">
    <property type="entry name" value="EutB"/>
    <property type="match status" value="1"/>
</dbReference>
<dbReference type="EMBL" id="VSSR01000011">
    <property type="protein sequence ID" value="TYL86867.1"/>
    <property type="molecule type" value="Genomic_DNA"/>
</dbReference>
<dbReference type="GO" id="GO:0008851">
    <property type="term" value="F:ethanolamine ammonia-lyase activity"/>
    <property type="evidence" value="ECO:0007669"/>
    <property type="project" value="UniProtKB-UniRule"/>
</dbReference>
<dbReference type="InterPro" id="IPR013785">
    <property type="entry name" value="Aldolase_TIM"/>
</dbReference>
<keyword evidence="1" id="KW-0170">Cobalt</keyword>
<comment type="caution">
    <text evidence="2">The sequence shown here is derived from an EMBL/GenBank/DDBJ whole genome shotgun (WGS) entry which is preliminary data.</text>
</comment>
<dbReference type="OrthoDB" id="9770909at2"/>
<dbReference type="UniPathway" id="UPA00560"/>
<dbReference type="GO" id="GO:0031471">
    <property type="term" value="C:ethanolamine degradation polyhedral organelle"/>
    <property type="evidence" value="ECO:0007669"/>
    <property type="project" value="UniProtKB-UniRule"/>
</dbReference>
<gene>
    <name evidence="1" type="primary">eutB</name>
    <name evidence="2" type="ORF">FXB38_06350</name>
</gene>
<dbReference type="Pfam" id="PF06751">
    <property type="entry name" value="EutB"/>
    <property type="match status" value="1"/>
</dbReference>
<dbReference type="InterPro" id="IPR044941">
    <property type="entry name" value="EutB_N_sf"/>
</dbReference>
<proteinExistence type="inferred from homology"/>
<feature type="binding site" evidence="1">
    <location>
        <position position="194"/>
    </location>
    <ligand>
        <name>adenosylcob(III)alamin</name>
        <dbReference type="ChEBI" id="CHEBI:18408"/>
    </ligand>
</feature>
<dbReference type="PIRSF" id="PIRSF018788">
    <property type="entry name" value="EutB"/>
    <property type="match status" value="1"/>
</dbReference>
<dbReference type="NCBIfam" id="NF011649">
    <property type="entry name" value="PRK15067.1"/>
    <property type="match status" value="1"/>
</dbReference>
<evidence type="ECO:0000256" key="1">
    <source>
        <dbReference type="HAMAP-Rule" id="MF_00861"/>
    </source>
</evidence>
<dbReference type="EC" id="4.3.1.7" evidence="1"/>
<feature type="binding site" evidence="1">
    <location>
        <position position="246"/>
    </location>
    <ligand>
        <name>adenosylcob(III)alamin</name>
        <dbReference type="ChEBI" id="CHEBI:18408"/>
    </ligand>
</feature>
<dbReference type="Proteomes" id="UP000324853">
    <property type="component" value="Unassembled WGS sequence"/>
</dbReference>
<name>A0A5S4X1S1_9BRAD</name>
<dbReference type="InterPro" id="IPR044939">
    <property type="entry name" value="EutB_dom_2_sf"/>
</dbReference>
<keyword evidence="1" id="KW-1283">Bacterial microcompartment</keyword>
<dbReference type="AlphaFoldDB" id="A0A5S4X1S1"/>
<comment type="similarity">
    <text evidence="1">Belongs to the EutB family.</text>
</comment>
<reference evidence="2 3" key="1">
    <citation type="submission" date="2019-08" db="EMBL/GenBank/DDBJ databases">
        <title>Bradyrhizobium hipponensis sp. nov., a rhizobium isolated from a Lupinus angustifolius root nodule in Tunisia.</title>
        <authorList>
            <person name="Off K."/>
            <person name="Rejili M."/>
            <person name="Mars M."/>
            <person name="Brachmann A."/>
            <person name="Marin M."/>
        </authorList>
    </citation>
    <scope>NUCLEOTIDE SEQUENCE [LARGE SCALE GENOMIC DNA]</scope>
    <source>
        <strain evidence="2 3">CTAW11</strain>
    </source>
</reference>